<reference evidence="7 8" key="1">
    <citation type="submission" date="2024-02" db="EMBL/GenBank/DDBJ databases">
        <title>Characterization of antibiotic resistant novel bacterial strains and their environmental applications.</title>
        <authorList>
            <person name="Manzoor S."/>
            <person name="Abbas S."/>
            <person name="Arshad M."/>
            <person name="Li W.J."/>
            <person name="Ahmed I."/>
        </authorList>
    </citation>
    <scope>NUCLEOTIDE SEQUENCE [LARGE SCALE GENOMIC DNA]</scope>
    <source>
        <strain evidence="7 8">KACC 15558</strain>
    </source>
</reference>
<dbReference type="SUPFAM" id="SSF50685">
    <property type="entry name" value="Barwin-like endoglucanases"/>
    <property type="match status" value="1"/>
</dbReference>
<evidence type="ECO:0000313" key="8">
    <source>
        <dbReference type="Proteomes" id="UP001498935"/>
    </source>
</evidence>
<keyword evidence="8" id="KW-1185">Reference proteome</keyword>
<dbReference type="InterPro" id="IPR034718">
    <property type="entry name" value="RlpA"/>
</dbReference>
<dbReference type="Pfam" id="PF03330">
    <property type="entry name" value="DPBB_1"/>
    <property type="match status" value="1"/>
</dbReference>
<dbReference type="InterPro" id="IPR036908">
    <property type="entry name" value="RlpA-like_sf"/>
</dbReference>
<dbReference type="CDD" id="cd22268">
    <property type="entry name" value="DPBB_RlpA-like"/>
    <property type="match status" value="1"/>
</dbReference>
<accession>A0ABP9U0T2</accession>
<feature type="region of interest" description="Disordered" evidence="5">
    <location>
        <begin position="1"/>
        <end position="36"/>
    </location>
</feature>
<dbReference type="NCBIfam" id="TIGR00413">
    <property type="entry name" value="rlpA"/>
    <property type="match status" value="1"/>
</dbReference>
<name>A0ABP9U0T2_9MICO</name>
<evidence type="ECO:0000256" key="2">
    <source>
        <dbReference type="ARBA" id="ARBA00023316"/>
    </source>
</evidence>
<organism evidence="7 8">
    <name type="scientific">Brevibacterium ammoniilyticum</name>
    <dbReference type="NCBI Taxonomy" id="1046555"/>
    <lineage>
        <taxon>Bacteria</taxon>
        <taxon>Bacillati</taxon>
        <taxon>Actinomycetota</taxon>
        <taxon>Actinomycetes</taxon>
        <taxon>Micrococcales</taxon>
        <taxon>Brevibacteriaceae</taxon>
        <taxon>Brevibacterium</taxon>
    </lineage>
</organism>
<dbReference type="HAMAP" id="MF_02071">
    <property type="entry name" value="RlpA"/>
    <property type="match status" value="1"/>
</dbReference>
<dbReference type="EMBL" id="BAABNP010000003">
    <property type="protein sequence ID" value="GAA5339919.1"/>
    <property type="molecule type" value="Genomic_DNA"/>
</dbReference>
<feature type="region of interest" description="Disordered" evidence="5">
    <location>
        <begin position="89"/>
        <end position="187"/>
    </location>
</feature>
<evidence type="ECO:0000256" key="3">
    <source>
        <dbReference type="HAMAP-Rule" id="MF_02071"/>
    </source>
</evidence>
<keyword evidence="2 3" id="KW-0961">Cell wall biogenesis/degradation</keyword>
<dbReference type="Proteomes" id="UP001498935">
    <property type="component" value="Unassembled WGS sequence"/>
</dbReference>
<protein>
    <recommendedName>
        <fullName evidence="3">Probable endolytic peptidoglycan transglycosylase RlpA</fullName>
        <ecNumber evidence="3">4.2.2.-</ecNumber>
    </recommendedName>
</protein>
<dbReference type="InterPro" id="IPR012997">
    <property type="entry name" value="RplA"/>
</dbReference>
<evidence type="ECO:0000256" key="4">
    <source>
        <dbReference type="RuleBase" id="RU003495"/>
    </source>
</evidence>
<dbReference type="Gene3D" id="2.40.40.10">
    <property type="entry name" value="RlpA-like domain"/>
    <property type="match status" value="1"/>
</dbReference>
<sequence>MGKHSSTSTKGSILSALKPGKKRSGRHTPEPASAGGVLAAVRSRPVLSAFVVPAAATAAVVGSSFAMVPGATDNNSRVVAESPVVVEVPAASPAADENLKKAEDQAKEKPGKVSLETKTQAPEPKPSTSKSSKSSSGGGKSSSKSSGSEDSGPSKSGKSAGTSGECPMSFYGGGDGTDGGPTASGERFDASKLTAAHKSLPFGSKVKITNKANGKTVTVRINDRGPYSGSRCIDLSAAAMKAVGGTGAGVIQGKYEVL</sequence>
<comment type="caution">
    <text evidence="7">The sequence shown here is derived from an EMBL/GenBank/DDBJ whole genome shotgun (WGS) entry which is preliminary data.</text>
</comment>
<feature type="compositionally biased region" description="Low complexity" evidence="5">
    <location>
        <begin position="127"/>
        <end position="159"/>
    </location>
</feature>
<dbReference type="PANTHER" id="PTHR34183">
    <property type="entry name" value="ENDOLYTIC PEPTIDOGLYCAN TRANSGLYCOSYLASE RLPA"/>
    <property type="match status" value="1"/>
</dbReference>
<feature type="compositionally biased region" description="Polar residues" evidence="5">
    <location>
        <begin position="1"/>
        <end position="12"/>
    </location>
</feature>
<keyword evidence="1 3" id="KW-0456">Lyase</keyword>
<dbReference type="RefSeq" id="WP_342037411.1">
    <property type="nucleotide sequence ID" value="NZ_BAABBK010000003.1"/>
</dbReference>
<dbReference type="InterPro" id="IPR009009">
    <property type="entry name" value="RlpA-like_DPBB"/>
</dbReference>
<proteinExistence type="inferred from homology"/>
<feature type="domain" description="RlpA-like protein double-psi beta-barrel" evidence="6">
    <location>
        <begin position="170"/>
        <end position="255"/>
    </location>
</feature>
<evidence type="ECO:0000313" key="7">
    <source>
        <dbReference type="EMBL" id="GAA5339919.1"/>
    </source>
</evidence>
<gene>
    <name evidence="3" type="primary">rlpA</name>
    <name evidence="7" type="ORF">KACC15558_09590</name>
</gene>
<evidence type="ECO:0000256" key="5">
    <source>
        <dbReference type="SAM" id="MobiDB-lite"/>
    </source>
</evidence>
<evidence type="ECO:0000259" key="6">
    <source>
        <dbReference type="Pfam" id="PF03330"/>
    </source>
</evidence>
<comment type="function">
    <text evidence="3">Lytic transglycosylase with a strong preference for naked glycan strands that lack stem peptides.</text>
</comment>
<comment type="similarity">
    <text evidence="3 4">Belongs to the RlpA family.</text>
</comment>
<evidence type="ECO:0000256" key="1">
    <source>
        <dbReference type="ARBA" id="ARBA00023239"/>
    </source>
</evidence>
<dbReference type="EC" id="4.2.2.-" evidence="3"/>
<feature type="compositionally biased region" description="Basic and acidic residues" evidence="5">
    <location>
        <begin position="97"/>
        <end position="111"/>
    </location>
</feature>
<dbReference type="PANTHER" id="PTHR34183:SF8">
    <property type="entry name" value="ENDOLYTIC PEPTIDOGLYCAN TRANSGLYCOSYLASE RLPA-RELATED"/>
    <property type="match status" value="1"/>
</dbReference>